<dbReference type="Pfam" id="PF07727">
    <property type="entry name" value="RVT_2"/>
    <property type="match status" value="1"/>
</dbReference>
<evidence type="ECO:0008006" key="8">
    <source>
        <dbReference type="Google" id="ProtNLM"/>
    </source>
</evidence>
<dbReference type="EMBL" id="JAINDJ010000004">
    <property type="protein sequence ID" value="KAG9450058.1"/>
    <property type="molecule type" value="Genomic_DNA"/>
</dbReference>
<keyword evidence="2" id="KW-0378">Hydrolase</keyword>
<dbReference type="SUPFAM" id="SSF53098">
    <property type="entry name" value="Ribonuclease H-like"/>
    <property type="match status" value="1"/>
</dbReference>
<comment type="caution">
    <text evidence="6">The sequence shown here is derived from an EMBL/GenBank/DDBJ whole genome shotgun (WGS) entry which is preliminary data.</text>
</comment>
<evidence type="ECO:0000256" key="2">
    <source>
        <dbReference type="ARBA" id="ARBA00022801"/>
    </source>
</evidence>
<dbReference type="PANTHER" id="PTHR42648">
    <property type="entry name" value="TRANSPOSASE, PUTATIVE-RELATED"/>
    <property type="match status" value="1"/>
</dbReference>
<reference evidence="6 7" key="1">
    <citation type="submission" date="2021-07" db="EMBL/GenBank/DDBJ databases">
        <title>The Aristolochia fimbriata genome: insights into angiosperm evolution, floral development and chemical biosynthesis.</title>
        <authorList>
            <person name="Jiao Y."/>
        </authorList>
    </citation>
    <scope>NUCLEOTIDE SEQUENCE [LARGE SCALE GENOMIC DNA]</scope>
    <source>
        <strain evidence="6">IBCAS-2021</strain>
        <tissue evidence="6">Leaf</tissue>
    </source>
</reference>
<evidence type="ECO:0000313" key="6">
    <source>
        <dbReference type="EMBL" id="KAG9450058.1"/>
    </source>
</evidence>
<evidence type="ECO:0000259" key="4">
    <source>
        <dbReference type="Pfam" id="PF07727"/>
    </source>
</evidence>
<feature type="domain" description="Retroviral polymerase SH3-like" evidence="5">
    <location>
        <begin position="67"/>
        <end position="124"/>
    </location>
</feature>
<sequence>MNKTLVEKVRCMLSNAGLGRKFWAKAVTYAQHLVNCLPSSAIGGKTPSEVWSEKPATDYDSLRVFGSIAYYHVNESKLDPRAKNTLFMGFNAGVKGYRLWCLEAKKTIISRDVTFDQSAMLNNVNPEEADSTPQQVECMTKQVEFEQTVVITAQRTTDDSPMVEEESDEEEVPTQEPQQQSEPIAVRRERREIHKPARFTDMVAYVLPVVDDVPCTYPEAIQSSESGRWASAMEEEIESLEKNKTWELTQLPKGKRAIGCKWVFAKKEGFPDNGDIRYKARLVAKGYAQKEGIDYNEVFSPVVKHSSIRILLALIAQLNLELAQLDVKTAFLHGDLREEIYMTQPDGYKVAGKENWKYTRSKYDNCVYLRKLQDGSYIYLLLYVDDMLIAAKSQVEIDRLKAQLNKEFEMKDLGEAKKILGMEISRNRERGKLWLSQKQYL</sequence>
<protein>
    <recommendedName>
        <fullName evidence="8">Reverse transcriptase</fullName>
    </recommendedName>
</protein>
<gene>
    <name evidence="6" type="ORF">H6P81_010023</name>
</gene>
<keyword evidence="7" id="KW-1185">Reference proteome</keyword>
<accession>A0AAV7EMT3</accession>
<proteinExistence type="predicted"/>
<dbReference type="Pfam" id="PF25597">
    <property type="entry name" value="SH3_retrovirus"/>
    <property type="match status" value="1"/>
</dbReference>
<dbReference type="InterPro" id="IPR039537">
    <property type="entry name" value="Retrotran_Ty1/copia-like"/>
</dbReference>
<dbReference type="AlphaFoldDB" id="A0AAV7EMT3"/>
<dbReference type="GO" id="GO:0046872">
    <property type="term" value="F:metal ion binding"/>
    <property type="evidence" value="ECO:0007669"/>
    <property type="project" value="UniProtKB-KW"/>
</dbReference>
<feature type="domain" description="Reverse transcriptase Ty1/copia-type" evidence="4">
    <location>
        <begin position="243"/>
        <end position="358"/>
    </location>
</feature>
<feature type="compositionally biased region" description="Acidic residues" evidence="3">
    <location>
        <begin position="161"/>
        <end position="173"/>
    </location>
</feature>
<dbReference type="InterPro" id="IPR012337">
    <property type="entry name" value="RNaseH-like_sf"/>
</dbReference>
<dbReference type="PANTHER" id="PTHR42648:SF28">
    <property type="entry name" value="TRANSPOSON-ENCODED PROTEIN WITH RIBONUCLEASE H-LIKE AND RETROVIRUS ZINC FINGER-LIKE DOMAINS"/>
    <property type="match status" value="1"/>
</dbReference>
<dbReference type="InterPro" id="IPR057670">
    <property type="entry name" value="SH3_retrovirus"/>
</dbReference>
<feature type="compositionally biased region" description="Low complexity" evidence="3">
    <location>
        <begin position="174"/>
        <end position="183"/>
    </location>
</feature>
<evidence type="ECO:0000256" key="1">
    <source>
        <dbReference type="ARBA" id="ARBA00022723"/>
    </source>
</evidence>
<organism evidence="6 7">
    <name type="scientific">Aristolochia fimbriata</name>
    <name type="common">White veined hardy Dutchman's pipe vine</name>
    <dbReference type="NCBI Taxonomy" id="158543"/>
    <lineage>
        <taxon>Eukaryota</taxon>
        <taxon>Viridiplantae</taxon>
        <taxon>Streptophyta</taxon>
        <taxon>Embryophyta</taxon>
        <taxon>Tracheophyta</taxon>
        <taxon>Spermatophyta</taxon>
        <taxon>Magnoliopsida</taxon>
        <taxon>Magnoliidae</taxon>
        <taxon>Piperales</taxon>
        <taxon>Aristolochiaceae</taxon>
        <taxon>Aristolochia</taxon>
    </lineage>
</organism>
<evidence type="ECO:0000259" key="5">
    <source>
        <dbReference type="Pfam" id="PF25597"/>
    </source>
</evidence>
<name>A0AAV7EMT3_ARIFI</name>
<dbReference type="GO" id="GO:0003676">
    <property type="term" value="F:nucleic acid binding"/>
    <property type="evidence" value="ECO:0007669"/>
    <property type="project" value="InterPro"/>
</dbReference>
<dbReference type="Gene3D" id="3.30.420.10">
    <property type="entry name" value="Ribonuclease H-like superfamily/Ribonuclease H"/>
    <property type="match status" value="1"/>
</dbReference>
<keyword evidence="1" id="KW-0479">Metal-binding</keyword>
<dbReference type="InterPro" id="IPR043502">
    <property type="entry name" value="DNA/RNA_pol_sf"/>
</dbReference>
<dbReference type="InterPro" id="IPR036397">
    <property type="entry name" value="RNaseH_sf"/>
</dbReference>
<dbReference type="SUPFAM" id="SSF56672">
    <property type="entry name" value="DNA/RNA polymerases"/>
    <property type="match status" value="1"/>
</dbReference>
<dbReference type="GO" id="GO:0016787">
    <property type="term" value="F:hydrolase activity"/>
    <property type="evidence" value="ECO:0007669"/>
    <property type="project" value="UniProtKB-KW"/>
</dbReference>
<feature type="region of interest" description="Disordered" evidence="3">
    <location>
        <begin position="155"/>
        <end position="184"/>
    </location>
</feature>
<evidence type="ECO:0000313" key="7">
    <source>
        <dbReference type="Proteomes" id="UP000825729"/>
    </source>
</evidence>
<dbReference type="Proteomes" id="UP000825729">
    <property type="component" value="Unassembled WGS sequence"/>
</dbReference>
<evidence type="ECO:0000256" key="3">
    <source>
        <dbReference type="SAM" id="MobiDB-lite"/>
    </source>
</evidence>
<dbReference type="InterPro" id="IPR013103">
    <property type="entry name" value="RVT_2"/>
</dbReference>